<name>A0A9W7DPV6_9STRA</name>
<evidence type="ECO:0000256" key="1">
    <source>
        <dbReference type="SAM" id="MobiDB-lite"/>
    </source>
</evidence>
<proteinExistence type="predicted"/>
<dbReference type="AlphaFoldDB" id="A0A9W7DPV6"/>
<evidence type="ECO:0000313" key="3">
    <source>
        <dbReference type="Proteomes" id="UP001165122"/>
    </source>
</evidence>
<dbReference type="Proteomes" id="UP001165122">
    <property type="component" value="Unassembled WGS sequence"/>
</dbReference>
<sequence length="291" mass="32181">MAELVQHDEASSSSLESSSTSPWTPTPLPLYTKFPIPSIPELQDLLPPVPPPSTQSSKIFPPDTFWYLPSVTSILSSSYETLLKIYVSHLSTLPSHTPQSIDQSDPQTSAFLLLLKSRLKTIITHLQNLSTQLNYSGCIIIYPPLSSMSSHTDSCVSHIEFENEYKLLRGGDMSFFNGKSLDLRKIKKYLRSKKCRLPINYYLPSLPEFVITLSYGLTFSYSLDSENLEVKGNEGVVMDARNVLHGVEVVEGKEGECRVGVVAWRGKGGREEVEEVDLGVGGIFGGDSDSD</sequence>
<feature type="compositionally biased region" description="Basic and acidic residues" evidence="1">
    <location>
        <begin position="1"/>
        <end position="10"/>
    </location>
</feature>
<keyword evidence="3" id="KW-1185">Reference proteome</keyword>
<gene>
    <name evidence="2" type="ORF">TrLO_g5057</name>
</gene>
<feature type="compositionally biased region" description="Low complexity" evidence="1">
    <location>
        <begin position="11"/>
        <end position="23"/>
    </location>
</feature>
<evidence type="ECO:0000313" key="2">
    <source>
        <dbReference type="EMBL" id="GMH49970.1"/>
    </source>
</evidence>
<dbReference type="OrthoDB" id="10594464at2759"/>
<comment type="caution">
    <text evidence="2">The sequence shown here is derived from an EMBL/GenBank/DDBJ whole genome shotgun (WGS) entry which is preliminary data.</text>
</comment>
<protein>
    <submittedName>
        <fullName evidence="2">Uncharacterized protein</fullName>
    </submittedName>
</protein>
<feature type="region of interest" description="Disordered" evidence="1">
    <location>
        <begin position="1"/>
        <end position="23"/>
    </location>
</feature>
<accession>A0A9W7DPV6</accession>
<dbReference type="EMBL" id="BRXW01000392">
    <property type="protein sequence ID" value="GMH49970.1"/>
    <property type="molecule type" value="Genomic_DNA"/>
</dbReference>
<reference evidence="3" key="1">
    <citation type="journal article" date="2023" name="Commun. Biol.">
        <title>Genome analysis of Parmales, the sister group of diatoms, reveals the evolutionary specialization of diatoms from phago-mixotrophs to photoautotrophs.</title>
        <authorList>
            <person name="Ban H."/>
            <person name="Sato S."/>
            <person name="Yoshikawa S."/>
            <person name="Yamada K."/>
            <person name="Nakamura Y."/>
            <person name="Ichinomiya M."/>
            <person name="Sato N."/>
            <person name="Blanc-Mathieu R."/>
            <person name="Endo H."/>
            <person name="Kuwata A."/>
            <person name="Ogata H."/>
        </authorList>
    </citation>
    <scope>NUCLEOTIDE SEQUENCE [LARGE SCALE GENOMIC DNA]</scope>
    <source>
        <strain evidence="3">NIES 3700</strain>
    </source>
</reference>
<organism evidence="2 3">
    <name type="scientific">Triparma laevis f. longispina</name>
    <dbReference type="NCBI Taxonomy" id="1714387"/>
    <lineage>
        <taxon>Eukaryota</taxon>
        <taxon>Sar</taxon>
        <taxon>Stramenopiles</taxon>
        <taxon>Ochrophyta</taxon>
        <taxon>Bolidophyceae</taxon>
        <taxon>Parmales</taxon>
        <taxon>Triparmaceae</taxon>
        <taxon>Triparma</taxon>
    </lineage>
</organism>